<dbReference type="PRINTS" id="PR00300">
    <property type="entry name" value="CLPPROTEASEA"/>
</dbReference>
<dbReference type="SUPFAM" id="SSF52540">
    <property type="entry name" value="P-loop containing nucleoside triphosphate hydrolases"/>
    <property type="match status" value="1"/>
</dbReference>
<evidence type="ECO:0000313" key="6">
    <source>
        <dbReference type="EMBL" id="CDZ87942.1"/>
    </source>
</evidence>
<dbReference type="Pfam" id="PF07724">
    <property type="entry name" value="AAA_2"/>
    <property type="match status" value="1"/>
</dbReference>
<evidence type="ECO:0000259" key="4">
    <source>
        <dbReference type="SMART" id="SM00382"/>
    </source>
</evidence>
<dbReference type="Pfam" id="PF10431">
    <property type="entry name" value="ClpB_D2-small"/>
    <property type="match status" value="1"/>
</dbReference>
<dbReference type="CDD" id="cd19499">
    <property type="entry name" value="RecA-like_ClpB_Hsp104-like"/>
    <property type="match status" value="1"/>
</dbReference>
<keyword evidence="3" id="KW-0143">Chaperone</keyword>
<dbReference type="InterPro" id="IPR027417">
    <property type="entry name" value="P-loop_NTPase"/>
</dbReference>
<dbReference type="InterPro" id="IPR001270">
    <property type="entry name" value="ClpA/B"/>
</dbReference>
<dbReference type="eggNOG" id="COG0542">
    <property type="taxonomic scope" value="Bacteria"/>
</dbReference>
<evidence type="ECO:0000313" key="7">
    <source>
        <dbReference type="Proteomes" id="UP000042997"/>
    </source>
</evidence>
<dbReference type="Gene3D" id="1.10.8.60">
    <property type="match status" value="1"/>
</dbReference>
<dbReference type="GO" id="GO:0034605">
    <property type="term" value="P:cellular response to heat"/>
    <property type="evidence" value="ECO:0007669"/>
    <property type="project" value="TreeGrafter"/>
</dbReference>
<gene>
    <name evidence="6" type="ORF">RHRU231_360062</name>
</gene>
<dbReference type="PANTHER" id="PTHR11638">
    <property type="entry name" value="ATP-DEPENDENT CLP PROTEASE"/>
    <property type="match status" value="1"/>
</dbReference>
<dbReference type="InterPro" id="IPR050130">
    <property type="entry name" value="ClpA_ClpB"/>
</dbReference>
<dbReference type="Gene3D" id="3.40.50.300">
    <property type="entry name" value="P-loop containing nucleotide triphosphate hydrolases"/>
    <property type="match status" value="1"/>
</dbReference>
<evidence type="ECO:0000256" key="2">
    <source>
        <dbReference type="ARBA" id="ARBA00022840"/>
    </source>
</evidence>
<dbReference type="Proteomes" id="UP000042997">
    <property type="component" value="Unassembled WGS sequence"/>
</dbReference>
<protein>
    <submittedName>
        <fullName evidence="6">ATP-dependent protease ATP-binding subunit-like protein</fullName>
    </submittedName>
</protein>
<keyword evidence="2 6" id="KW-0067">ATP-binding</keyword>
<organism evidence="6 7">
    <name type="scientific">Rhodococcus ruber</name>
    <dbReference type="NCBI Taxonomy" id="1830"/>
    <lineage>
        <taxon>Bacteria</taxon>
        <taxon>Bacillati</taxon>
        <taxon>Actinomycetota</taxon>
        <taxon>Actinomycetes</taxon>
        <taxon>Mycobacteriales</taxon>
        <taxon>Nocardiaceae</taxon>
        <taxon>Rhodococcus</taxon>
    </lineage>
</organism>
<reference evidence="6 7" key="1">
    <citation type="journal article" date="2014" name="Genome Announc.">
        <title>Draft Genome Sequence of Propane- and Butane-Oxidizing Actinobacterium Rhodococcus ruber IEGM 231.</title>
        <authorList>
            <person name="Ivshina I.B."/>
            <person name="Kuyukina M.S."/>
            <person name="Krivoruchko A.V."/>
            <person name="Barbe V."/>
            <person name="Fischer C."/>
        </authorList>
    </citation>
    <scope>NUCLEOTIDE SEQUENCE [LARGE SCALE GENOMIC DNA]</scope>
</reference>
<dbReference type="GO" id="GO:0008233">
    <property type="term" value="F:peptidase activity"/>
    <property type="evidence" value="ECO:0007669"/>
    <property type="project" value="UniProtKB-KW"/>
</dbReference>
<evidence type="ECO:0000256" key="3">
    <source>
        <dbReference type="ARBA" id="ARBA00023186"/>
    </source>
</evidence>
<sequence>MPGAQMPYLTDMFHDQNRTRVKVAEPADAPADEGDPTMLSHRLNACIVGQRPAIDAVVRAVSLARVGAHDPTRPLANILLVGPTGVGKTELVRRVAAELRSGPDDMCRIDMNTLAQEHYAASFSGAPPGYAGSKESFTLFDRSRIEGDPYTPGIVLFDEVEKADTTVLRALLQILDHGELRLANGQQTISFRNSYVFLTSNLGSREVARRRRAPWARLARRAGWGPRSERSRVVVRNAVERFFDPEFFNRLDDTVVLNEFDDRTAEELTRREIEIVTRRLARRAIAVDIGSDVVALVCARGFDPVYGARGLRRTIRNLVTEPIAAAVLEHRPHGSARLTLSVTAGDGGIRVTRRAAPGHPEPS</sequence>
<dbReference type="InterPro" id="IPR003959">
    <property type="entry name" value="ATPase_AAA_core"/>
</dbReference>
<feature type="domain" description="Clp ATPase C-terminal" evidence="5">
    <location>
        <begin position="260"/>
        <end position="351"/>
    </location>
</feature>
<dbReference type="InterPro" id="IPR003593">
    <property type="entry name" value="AAA+_ATPase"/>
</dbReference>
<dbReference type="SMART" id="SM00382">
    <property type="entry name" value="AAA"/>
    <property type="match status" value="1"/>
</dbReference>
<name>A0A098BIA3_9NOCA</name>
<dbReference type="SMART" id="SM01086">
    <property type="entry name" value="ClpB_D2-small"/>
    <property type="match status" value="1"/>
</dbReference>
<keyword evidence="1" id="KW-0547">Nucleotide-binding</keyword>
<dbReference type="GO" id="GO:0005737">
    <property type="term" value="C:cytoplasm"/>
    <property type="evidence" value="ECO:0007669"/>
    <property type="project" value="TreeGrafter"/>
</dbReference>
<evidence type="ECO:0000256" key="1">
    <source>
        <dbReference type="ARBA" id="ARBA00022741"/>
    </source>
</evidence>
<dbReference type="PANTHER" id="PTHR11638:SF18">
    <property type="entry name" value="HEAT SHOCK PROTEIN 104"/>
    <property type="match status" value="1"/>
</dbReference>
<feature type="domain" description="AAA+ ATPase" evidence="4">
    <location>
        <begin position="74"/>
        <end position="221"/>
    </location>
</feature>
<dbReference type="InterPro" id="IPR019489">
    <property type="entry name" value="Clp_ATPase_C"/>
</dbReference>
<dbReference type="AlphaFoldDB" id="A0A098BIA3"/>
<accession>A0A098BIA3</accession>
<keyword evidence="6" id="KW-0378">Hydrolase</keyword>
<keyword evidence="6" id="KW-0645">Protease</keyword>
<dbReference type="GO" id="GO:0005524">
    <property type="term" value="F:ATP binding"/>
    <property type="evidence" value="ECO:0007669"/>
    <property type="project" value="UniProtKB-KW"/>
</dbReference>
<dbReference type="EMBL" id="CCSD01000046">
    <property type="protein sequence ID" value="CDZ87942.1"/>
    <property type="molecule type" value="Genomic_DNA"/>
</dbReference>
<proteinExistence type="predicted"/>
<evidence type="ECO:0000259" key="5">
    <source>
        <dbReference type="SMART" id="SM01086"/>
    </source>
</evidence>
<dbReference type="GO" id="GO:0006508">
    <property type="term" value="P:proteolysis"/>
    <property type="evidence" value="ECO:0007669"/>
    <property type="project" value="UniProtKB-KW"/>
</dbReference>
<dbReference type="GO" id="GO:0016887">
    <property type="term" value="F:ATP hydrolysis activity"/>
    <property type="evidence" value="ECO:0007669"/>
    <property type="project" value="InterPro"/>
</dbReference>